<reference evidence="3" key="2">
    <citation type="submission" date="2021-04" db="EMBL/GenBank/DDBJ databases">
        <authorList>
            <person name="Gilroy R."/>
        </authorList>
    </citation>
    <scope>NUCLEOTIDE SEQUENCE</scope>
    <source>
        <strain evidence="3">ChiHecolR3B27-1887</strain>
    </source>
</reference>
<sequence>MFLDRLLETNRSLAELALVWQRDGVVLPNTYVIDLDAICENARTIKAVGDREGVKLYFMLKQLGRNPLVGKALAEMGFDGAVCVDYQEALVLSEAGVPLGNVGHLVQTPVAALGRILAARPDIVTVYSVEKAAQVGDQARRHGLTQPIMLRIIDERDTLYPGQYGGFRLSELDAAVNELERIEGVRVAGVCSFPCLLFSEEKGDIVALHNVETVRAAARTIERRGYSDLQLNMPSATCAHSIPVAAAAGATHMEPGHGLTGTTPYHAAEPDAPERIAYVYVSEVSHNLDGHAYCYGGGHYRRGHVENALVGTSLVNARRMGVRPPSDECIDYHFELSDRARVGDGVLMCFRTQMFVTRSEVAVVSGLSSSAPRLEGIFDTLGHRLR</sequence>
<evidence type="ECO:0000313" key="4">
    <source>
        <dbReference type="Proteomes" id="UP000824029"/>
    </source>
</evidence>
<dbReference type="Pfam" id="PF21279">
    <property type="entry name" value="YhfX-like_C"/>
    <property type="match status" value="1"/>
</dbReference>
<dbReference type="EC" id="5.1.1.1" evidence="3"/>
<gene>
    <name evidence="3" type="ORF">IAA22_08890</name>
</gene>
<comment type="caution">
    <text evidence="3">The sequence shown here is derived from an EMBL/GenBank/DDBJ whole genome shotgun (WGS) entry which is preliminary data.</text>
</comment>
<dbReference type="Pfam" id="PF01168">
    <property type="entry name" value="Ala_racemase_N"/>
    <property type="match status" value="1"/>
</dbReference>
<dbReference type="InterPro" id="IPR048449">
    <property type="entry name" value="YhfX-like_C"/>
</dbReference>
<dbReference type="Proteomes" id="UP000824029">
    <property type="component" value="Unassembled WGS sequence"/>
</dbReference>
<dbReference type="Gene3D" id="2.40.37.30">
    <property type="match status" value="2"/>
</dbReference>
<organism evidence="3 4">
    <name type="scientific">Candidatus Olsenella stercoravium</name>
    <dbReference type="NCBI Taxonomy" id="2838713"/>
    <lineage>
        <taxon>Bacteria</taxon>
        <taxon>Bacillati</taxon>
        <taxon>Actinomycetota</taxon>
        <taxon>Coriobacteriia</taxon>
        <taxon>Coriobacteriales</taxon>
        <taxon>Atopobiaceae</taxon>
        <taxon>Olsenella</taxon>
    </lineage>
</organism>
<evidence type="ECO:0000259" key="1">
    <source>
        <dbReference type="Pfam" id="PF01168"/>
    </source>
</evidence>
<feature type="domain" description="YhfX-like C-terminal" evidence="2">
    <location>
        <begin position="279"/>
        <end position="374"/>
    </location>
</feature>
<evidence type="ECO:0000259" key="2">
    <source>
        <dbReference type="Pfam" id="PF21279"/>
    </source>
</evidence>
<evidence type="ECO:0000313" key="3">
    <source>
        <dbReference type="EMBL" id="HIZ19206.1"/>
    </source>
</evidence>
<accession>A0A9D2DL48</accession>
<keyword evidence="3" id="KW-0413">Isomerase</keyword>
<name>A0A9D2DL48_9ACTN</name>
<dbReference type="SUPFAM" id="SSF51419">
    <property type="entry name" value="PLP-binding barrel"/>
    <property type="match status" value="1"/>
</dbReference>
<protein>
    <submittedName>
        <fullName evidence="3">Alanine racemase</fullName>
        <ecNumber evidence="3">5.1.1.1</ecNumber>
    </submittedName>
</protein>
<proteinExistence type="predicted"/>
<dbReference type="GO" id="GO:0008784">
    <property type="term" value="F:alanine racemase activity"/>
    <property type="evidence" value="ECO:0007669"/>
    <property type="project" value="UniProtKB-EC"/>
</dbReference>
<feature type="domain" description="Alanine racemase N-terminal" evidence="1">
    <location>
        <begin position="33"/>
        <end position="264"/>
    </location>
</feature>
<dbReference type="EMBL" id="DXBZ01000169">
    <property type="protein sequence ID" value="HIZ19206.1"/>
    <property type="molecule type" value="Genomic_DNA"/>
</dbReference>
<reference evidence="3" key="1">
    <citation type="journal article" date="2021" name="PeerJ">
        <title>Extensive microbial diversity within the chicken gut microbiome revealed by metagenomics and culture.</title>
        <authorList>
            <person name="Gilroy R."/>
            <person name="Ravi A."/>
            <person name="Getino M."/>
            <person name="Pursley I."/>
            <person name="Horton D.L."/>
            <person name="Alikhan N.F."/>
            <person name="Baker D."/>
            <person name="Gharbi K."/>
            <person name="Hall N."/>
            <person name="Watson M."/>
            <person name="Adriaenssens E.M."/>
            <person name="Foster-Nyarko E."/>
            <person name="Jarju S."/>
            <person name="Secka A."/>
            <person name="Antonio M."/>
            <person name="Oren A."/>
            <person name="Chaudhuri R.R."/>
            <person name="La Ragione R."/>
            <person name="Hildebrand F."/>
            <person name="Pallen M.J."/>
        </authorList>
    </citation>
    <scope>NUCLEOTIDE SEQUENCE</scope>
    <source>
        <strain evidence="3">ChiHecolR3B27-1887</strain>
    </source>
</reference>
<dbReference type="AlphaFoldDB" id="A0A9D2DL48"/>
<dbReference type="InterPro" id="IPR001608">
    <property type="entry name" value="Ala_racemase_N"/>
</dbReference>
<dbReference type="InterPro" id="IPR029066">
    <property type="entry name" value="PLP-binding_barrel"/>
</dbReference>